<evidence type="ECO:0000313" key="13">
    <source>
        <dbReference type="Ensembl" id="ENSMLEP00000018779.1"/>
    </source>
</evidence>
<dbReference type="Pfam" id="PF23014">
    <property type="entry name" value="PH_Tiam1"/>
    <property type="match status" value="1"/>
</dbReference>
<evidence type="ECO:0000259" key="11">
    <source>
        <dbReference type="PROSITE" id="PS50106"/>
    </source>
</evidence>
<dbReference type="PROSITE" id="PS50003">
    <property type="entry name" value="PH_DOMAIN"/>
    <property type="match status" value="1"/>
</dbReference>
<keyword evidence="7" id="KW-0175">Coiled coil</keyword>
<organism evidence="13 14">
    <name type="scientific">Mandrillus leucophaeus</name>
    <name type="common">Drill</name>
    <name type="synonym">Papio leucophaeus</name>
    <dbReference type="NCBI Taxonomy" id="9568"/>
    <lineage>
        <taxon>Eukaryota</taxon>
        <taxon>Metazoa</taxon>
        <taxon>Chordata</taxon>
        <taxon>Craniata</taxon>
        <taxon>Vertebrata</taxon>
        <taxon>Euteleostomi</taxon>
        <taxon>Mammalia</taxon>
        <taxon>Eutheria</taxon>
        <taxon>Euarchontoglires</taxon>
        <taxon>Primates</taxon>
        <taxon>Haplorrhini</taxon>
        <taxon>Catarrhini</taxon>
        <taxon>Cercopithecidae</taxon>
        <taxon>Cercopithecinae</taxon>
        <taxon>Mandrillus</taxon>
    </lineage>
</organism>
<feature type="domain" description="PDZ" evidence="11">
    <location>
        <begin position="785"/>
        <end position="848"/>
    </location>
</feature>
<keyword evidence="5" id="KW-0449">Lipoprotein</keyword>
<feature type="compositionally biased region" description="Low complexity" evidence="8">
    <location>
        <begin position="367"/>
        <end position="377"/>
    </location>
</feature>
<dbReference type="SMART" id="SM00325">
    <property type="entry name" value="RhoGEF"/>
    <property type="match status" value="1"/>
</dbReference>
<evidence type="ECO:0000256" key="4">
    <source>
        <dbReference type="ARBA" id="ARBA00022737"/>
    </source>
</evidence>
<dbReference type="InterPro" id="IPR003116">
    <property type="entry name" value="RBD_dom"/>
</dbReference>
<dbReference type="PROSITE" id="PS50010">
    <property type="entry name" value="DH_2"/>
    <property type="match status" value="1"/>
</dbReference>
<evidence type="ECO:0000259" key="9">
    <source>
        <dbReference type="PROSITE" id="PS50003"/>
    </source>
</evidence>
<keyword evidence="2" id="KW-0344">Guanine-nucleotide releasing factor</keyword>
<dbReference type="Pfam" id="PF00169">
    <property type="entry name" value="PH"/>
    <property type="match status" value="1"/>
</dbReference>
<feature type="domain" description="RBD" evidence="12">
    <location>
        <begin position="740"/>
        <end position="813"/>
    </location>
</feature>
<dbReference type="InterPro" id="IPR055230">
    <property type="entry name" value="PH_Tiam1/2"/>
</dbReference>
<name>A0A2K5YTD9_MANLE</name>
<dbReference type="InterPro" id="IPR011993">
    <property type="entry name" value="PH-like_dom_sf"/>
</dbReference>
<dbReference type="Pfam" id="PF00595">
    <property type="entry name" value="PDZ"/>
    <property type="match status" value="1"/>
</dbReference>
<evidence type="ECO:0000256" key="3">
    <source>
        <dbReference type="ARBA" id="ARBA00022707"/>
    </source>
</evidence>
<dbReference type="PANTHER" id="PTHR46001:SF1">
    <property type="entry name" value="RHO GUANINE NUCLEOTIDE EXCHANGE FACTOR TIAM1"/>
    <property type="match status" value="1"/>
</dbReference>
<dbReference type="FunFam" id="2.30.29.30:FF:000121">
    <property type="entry name" value="T cell lymphoma invasion and metastasis 1"/>
    <property type="match status" value="1"/>
</dbReference>
<feature type="region of interest" description="Disordered" evidence="8">
    <location>
        <begin position="1396"/>
        <end position="1422"/>
    </location>
</feature>
<accession>A0A2K5YTD9</accession>
<dbReference type="PANTHER" id="PTHR46001">
    <property type="entry name" value="TIAM (MAMMALIAN TUMOR INVASION AND METASTASIS FACTOR) HOMOLOG"/>
    <property type="match status" value="1"/>
</dbReference>
<evidence type="ECO:0000313" key="14">
    <source>
        <dbReference type="Proteomes" id="UP000233140"/>
    </source>
</evidence>
<feature type="domain" description="DH" evidence="10">
    <location>
        <begin position="980"/>
        <end position="1174"/>
    </location>
</feature>
<dbReference type="Gene3D" id="1.20.900.10">
    <property type="entry name" value="Dbl homology (DH) domain"/>
    <property type="match status" value="1"/>
</dbReference>
<dbReference type="InterPro" id="IPR001331">
    <property type="entry name" value="GDS_CDC24_CS"/>
</dbReference>
<dbReference type="Pfam" id="PF18385">
    <property type="entry name" value="Tiam_CC_Ex"/>
    <property type="match status" value="1"/>
</dbReference>
<dbReference type="SUPFAM" id="SSF50729">
    <property type="entry name" value="PH domain-like"/>
    <property type="match status" value="2"/>
</dbReference>
<dbReference type="SUPFAM" id="SSF48065">
    <property type="entry name" value="DBL homology domain (DH-domain)"/>
    <property type="match status" value="1"/>
</dbReference>
<dbReference type="Gene3D" id="2.30.42.10">
    <property type="match status" value="1"/>
</dbReference>
<dbReference type="InterPro" id="IPR001849">
    <property type="entry name" value="PH_domain"/>
</dbReference>
<comment type="similarity">
    <text evidence="6">Belongs to the TIAM family.</text>
</comment>
<feature type="region of interest" description="Disordered" evidence="8">
    <location>
        <begin position="393"/>
        <end position="422"/>
    </location>
</feature>
<dbReference type="GO" id="GO:0005085">
    <property type="term" value="F:guanyl-nucleotide exchange factor activity"/>
    <property type="evidence" value="ECO:0007669"/>
    <property type="project" value="UniProtKB-KW"/>
</dbReference>
<dbReference type="SUPFAM" id="SSF50156">
    <property type="entry name" value="PDZ domain-like"/>
    <property type="match status" value="1"/>
</dbReference>
<feature type="compositionally biased region" description="Acidic residues" evidence="8">
    <location>
        <begin position="917"/>
        <end position="930"/>
    </location>
</feature>
<dbReference type="SMART" id="SM00233">
    <property type="entry name" value="PH"/>
    <property type="match status" value="2"/>
</dbReference>
<dbReference type="PROSITE" id="PS50898">
    <property type="entry name" value="RBD"/>
    <property type="match status" value="1"/>
</dbReference>
<evidence type="ECO:0000256" key="7">
    <source>
        <dbReference type="SAM" id="Coils"/>
    </source>
</evidence>
<feature type="compositionally biased region" description="Basic residues" evidence="8">
    <location>
        <begin position="20"/>
        <end position="49"/>
    </location>
</feature>
<feature type="region of interest" description="Disordered" evidence="8">
    <location>
        <begin position="1"/>
        <end position="78"/>
    </location>
</feature>
<dbReference type="CDD" id="cd01255">
    <property type="entry name" value="PH2_Tiam1_2"/>
    <property type="match status" value="1"/>
</dbReference>
<dbReference type="FunFam" id="2.30.29.30:FF:000065">
    <property type="entry name" value="T cell lymphoma invasion and metastasis 1"/>
    <property type="match status" value="1"/>
</dbReference>
<evidence type="ECO:0000259" key="12">
    <source>
        <dbReference type="PROSITE" id="PS50898"/>
    </source>
</evidence>
<keyword evidence="1" id="KW-0597">Phosphoprotein</keyword>
<protein>
    <submittedName>
        <fullName evidence="13">TIAM Rac1 associated GEF 1</fullName>
    </submittedName>
</protein>
<dbReference type="Ensembl" id="ENSMLET00000042266.1">
    <property type="protein sequence ID" value="ENSMLEP00000018779.1"/>
    <property type="gene ID" value="ENSMLEG00000033214.1"/>
</dbReference>
<gene>
    <name evidence="13" type="primary">TIAM1</name>
</gene>
<keyword evidence="4" id="KW-0677">Repeat</keyword>
<dbReference type="PROSITE" id="PS00741">
    <property type="entry name" value="DH_1"/>
    <property type="match status" value="1"/>
</dbReference>
<dbReference type="CDD" id="cd01230">
    <property type="entry name" value="PH1_Tiam1_2"/>
    <property type="match status" value="1"/>
</dbReference>
<dbReference type="SMART" id="SM00228">
    <property type="entry name" value="PDZ"/>
    <property type="match status" value="1"/>
</dbReference>
<dbReference type="InterPro" id="IPR043537">
    <property type="entry name" value="Tiam1/Tiam2/Sif"/>
</dbReference>
<dbReference type="InterPro" id="IPR040655">
    <property type="entry name" value="TIAM1_CC-Ex"/>
</dbReference>
<dbReference type="FunFam" id="2.30.42.10:FF:000154">
    <property type="entry name" value="T cell lymphoma invasion and metastasis 1"/>
    <property type="match status" value="1"/>
</dbReference>
<reference evidence="13" key="2">
    <citation type="submission" date="2025-09" db="UniProtKB">
        <authorList>
            <consortium name="Ensembl"/>
        </authorList>
    </citation>
    <scope>IDENTIFICATION</scope>
</reference>
<dbReference type="InterPro" id="IPR035899">
    <property type="entry name" value="DBL_dom_sf"/>
</dbReference>
<reference evidence="13" key="1">
    <citation type="submission" date="2025-08" db="UniProtKB">
        <authorList>
            <consortium name="Ensembl"/>
        </authorList>
    </citation>
    <scope>IDENTIFICATION</scope>
</reference>
<feature type="region of interest" description="Disordered" evidence="8">
    <location>
        <begin position="879"/>
        <end position="974"/>
    </location>
</feature>
<feature type="compositionally biased region" description="Polar residues" evidence="8">
    <location>
        <begin position="300"/>
        <end position="313"/>
    </location>
</feature>
<dbReference type="GO" id="GO:0005886">
    <property type="term" value="C:plasma membrane"/>
    <property type="evidence" value="ECO:0007669"/>
    <property type="project" value="TreeGrafter"/>
</dbReference>
<feature type="compositionally biased region" description="Low complexity" evidence="8">
    <location>
        <begin position="954"/>
        <end position="964"/>
    </location>
</feature>
<feature type="compositionally biased region" description="Polar residues" evidence="8">
    <location>
        <begin position="965"/>
        <end position="974"/>
    </location>
</feature>
<evidence type="ECO:0000259" key="10">
    <source>
        <dbReference type="PROSITE" id="PS50010"/>
    </source>
</evidence>
<evidence type="ECO:0000256" key="6">
    <source>
        <dbReference type="ARBA" id="ARBA00061368"/>
    </source>
</evidence>
<dbReference type="Gene3D" id="6.10.140.680">
    <property type="match status" value="1"/>
</dbReference>
<dbReference type="Pfam" id="PF00621">
    <property type="entry name" value="RhoGEF"/>
    <property type="match status" value="1"/>
</dbReference>
<dbReference type="GeneTree" id="ENSGT00940000156294"/>
<evidence type="ECO:0000256" key="1">
    <source>
        <dbReference type="ARBA" id="ARBA00022553"/>
    </source>
</evidence>
<keyword evidence="14" id="KW-1185">Reference proteome</keyword>
<feature type="compositionally biased region" description="Low complexity" evidence="8">
    <location>
        <begin position="53"/>
        <end position="67"/>
    </location>
</feature>
<evidence type="ECO:0000256" key="8">
    <source>
        <dbReference type="SAM" id="MobiDB-lite"/>
    </source>
</evidence>
<feature type="compositionally biased region" description="Basic and acidic residues" evidence="8">
    <location>
        <begin position="7"/>
        <end position="19"/>
    </location>
</feature>
<dbReference type="PROSITE" id="PS50106">
    <property type="entry name" value="PDZ"/>
    <property type="match status" value="1"/>
</dbReference>
<feature type="compositionally biased region" description="Polar residues" evidence="8">
    <location>
        <begin position="898"/>
        <end position="915"/>
    </location>
</feature>
<dbReference type="SMART" id="SM00455">
    <property type="entry name" value="RBD"/>
    <property type="match status" value="1"/>
</dbReference>
<dbReference type="InterPro" id="IPR001478">
    <property type="entry name" value="PDZ"/>
</dbReference>
<proteinExistence type="inferred from homology"/>
<evidence type="ECO:0000256" key="5">
    <source>
        <dbReference type="ARBA" id="ARBA00023288"/>
    </source>
</evidence>
<feature type="compositionally biased region" description="Polar residues" evidence="8">
    <location>
        <begin position="412"/>
        <end position="422"/>
    </location>
</feature>
<feature type="coiled-coil region" evidence="7">
    <location>
        <begin position="553"/>
        <end position="580"/>
    </location>
</feature>
<dbReference type="GO" id="GO:0005829">
    <property type="term" value="C:cytosol"/>
    <property type="evidence" value="ECO:0007669"/>
    <property type="project" value="TreeGrafter"/>
</dbReference>
<feature type="region of interest" description="Disordered" evidence="8">
    <location>
        <begin position="297"/>
        <end position="379"/>
    </location>
</feature>
<sequence length="1531" mass="170518">MGNAESQHVEHEFYGEKHASLGRKHTSRSLRLSHKTRRTRHASSGKVIHRNSEVSTRSSSTPSIPQSLAENGLEPFSQDGTLEDFGSPIWVDRVDMGLRPVSYTDSSVTPSVDSSIVLTAASVQSMPDSEESRLYGDDATYLAEGGRRQHSYTSNGPTFMETASFKKKRSKSADIWREDSLEFSLSDLSQEHLTSNEEILGSAEEKDCEEARGMETRASPRQLSTCQRANSLGDLYAQKNSGVTANGGPGSKFAGYCRNLVSDIPNLANHKMPPAAAEETPPYSNYNTLPCRKSHCLSEGATNPQISHSNSMQGRRAKTTQDINAGEGSEFADSGIEGATTDTDLLSRRSNATNSSYSPTTGRAFVGSDSGSSSTGDAARQGVYENFRRELEMSTTNSESLEEAGSAHSDEQSSGTLSSPGQSDILLTAAQGTVRKAGALAVKNFLVHKKNKKVESATRRKWKHYWVSLKGCTLFFYESDGRSGIDHNSIPKHAVWVENSIVQAVPEHPKKDFVFCLSNSLGDAFLFQTTSQTELENWITAIHSACATAVARHHHKEDTLRLLKSEIKKLEQKIDMDEKMKKMGEMQLSSVTDSKKKKTILDQIFVWEQNLEQFQMDLFRFRCYLASLQGGELPNPKRLLAFASRPTKVAMGRLGIFSVSSFHALVAARTGETGVRRRTQAMSRSASKRRSRFSSLWGLDTTSKKKQGRPSINQREKEVVLPNVHQHNPDCDIWVHEYFTPSWFCLPNNQPALTVVRPGDTARDTLELICKLYKEIEICPKVTQSIHIEKSDTAADTYGFLLSSVEEDGIRRLYVNSVKETGLASKKGLKAGDEILEINNRAADALNSSMLKDFLSQPSLGLLVRTYPELEEGVELLESPPHRVDGPADLGESPLAFLTSNPGHSLCSEQGSSAETAPEETEGPDLESSDETDHSSKSTEQVAAFCRSLHEMNPSDQSPSPQDSTGPQLATMRQLSDADKLRKVICELLETERTYVKDLNCLMERYLKPLQKETFLTQDELDVLFGNLTEMVEFQVEFLKTLEDGVRLVPDLEKLEKVDQFKKVLFSLGGSFLYYADRFKLYSAFCASHTKVPKVLVKAKTDTAFKAFLDAQNPKQQHSSTLESYLIKPIQRILKYPLLLRELFALTDAESEEHYHLDVAIKTMNKVASHINEMQKIHEEFGAVFDQLIAEQTGEKKEVADLSMGDLLLHTTVIWLNPPASLGKWKKEPELAAFVFKTAVVLVYKDGSKQKKKLVGSHRLSIYEDWDPCRFRHMIPTEALQVRALASADADANAVCEIVHVKSESEGRPERVFHLCCSSPESRKDFLKAVHSILRDKHRRQLLKTESLPSSQQYVPFGGKRLCALKGARPAMSRAVSAPSKSLGRRRRRLARNRFTIDSDAVSASSPEKESQQPPGGGDTDRWVEEQFDLAQYEEQDDIKETDILSDDDEFCESVKGASVDRDLQERLQAASISQRERGRKTLDSHASRMAQLKKQAALSGINGGLESASEEVIWVRREDFAPSRKLNTEI</sequence>
<dbReference type="Gene3D" id="2.30.29.30">
    <property type="entry name" value="Pleckstrin-homology domain (PH domain)/Phosphotyrosine-binding domain (PTB)"/>
    <property type="match status" value="2"/>
</dbReference>
<dbReference type="Proteomes" id="UP000233140">
    <property type="component" value="Unassembled WGS sequence"/>
</dbReference>
<feature type="compositionally biased region" description="Polar residues" evidence="8">
    <location>
        <begin position="340"/>
        <end position="361"/>
    </location>
</feature>
<dbReference type="InterPro" id="IPR036034">
    <property type="entry name" value="PDZ_sf"/>
</dbReference>
<evidence type="ECO:0000256" key="2">
    <source>
        <dbReference type="ARBA" id="ARBA00022658"/>
    </source>
</evidence>
<dbReference type="CDD" id="cd00160">
    <property type="entry name" value="RhoGEF"/>
    <property type="match status" value="1"/>
</dbReference>
<keyword evidence="3" id="KW-0519">Myristate</keyword>
<dbReference type="GO" id="GO:0007264">
    <property type="term" value="P:small GTPase-mediated signal transduction"/>
    <property type="evidence" value="ECO:0007669"/>
    <property type="project" value="InterPro"/>
</dbReference>
<feature type="domain" description="PH" evidence="9">
    <location>
        <begin position="439"/>
        <end position="547"/>
    </location>
</feature>
<dbReference type="InterPro" id="IPR000219">
    <property type="entry name" value="DH_dom"/>
</dbReference>
<dbReference type="FunFam" id="1.20.900.10:FF:000012">
    <property type="entry name" value="T cell lymphoma invasion and metastasis 1"/>
    <property type="match status" value="1"/>
</dbReference>